<dbReference type="Proteomes" id="UP000192534">
    <property type="component" value="Unassembled WGS sequence"/>
</dbReference>
<keyword evidence="4" id="KW-0812">Transmembrane</keyword>
<feature type="compositionally biased region" description="Acidic residues" evidence="3">
    <location>
        <begin position="90"/>
        <end position="111"/>
    </location>
</feature>
<feature type="compositionally biased region" description="Basic and acidic residues" evidence="3">
    <location>
        <begin position="52"/>
        <end position="75"/>
    </location>
</feature>
<keyword evidence="4" id="KW-1133">Transmembrane helix</keyword>
<protein>
    <recommendedName>
        <fullName evidence="7">VirB8 protein</fullName>
    </recommendedName>
</protein>
<evidence type="ECO:0008006" key="7">
    <source>
        <dbReference type="Google" id="ProtNLM"/>
    </source>
</evidence>
<evidence type="ECO:0000313" key="5">
    <source>
        <dbReference type="EMBL" id="ORB47846.1"/>
    </source>
</evidence>
<dbReference type="PANTHER" id="PTHR37042:SF4">
    <property type="entry name" value="OUTER MEMBRANE PROTEIN RV1973"/>
    <property type="match status" value="1"/>
</dbReference>
<feature type="region of interest" description="Disordered" evidence="3">
    <location>
        <begin position="1"/>
        <end position="121"/>
    </location>
</feature>
<sequence length="284" mass="30392">MLGGSASVARRHATAMDEEGPMPPGNRESEAPDADDLNSAEAAEAAAAAAEARAEAARARANELRRKLAETRDESPEVPETGTQTGTDPESVDAEADATEDDEPAPADDLESAAAPEKKRRRRSWGRIVAAAVAVLAIIGLLGGTGWMVWQHRDAEAQRHRTAEFSAAARQGVVNLMSMDFNQAKESVQRAIDDSTGKFKANFEDGADDLIKAMQQSKVVTKVTVNDTAVESMDKDSATVLVAATSQRTGPDAPKEDQQPRVWRVVVSLQRDGDQLKVSDVEFA</sequence>
<comment type="subcellular location">
    <subcellularLocation>
        <location evidence="1">Membrane</location>
    </subcellularLocation>
</comment>
<accession>A0A1X0IJP6</accession>
<reference evidence="5 6" key="1">
    <citation type="submission" date="2016-12" db="EMBL/GenBank/DDBJ databases">
        <title>The new phylogeny of genus Mycobacterium.</title>
        <authorList>
            <person name="Tortoli E."/>
            <person name="Trovato A."/>
            <person name="Cirillo D.M."/>
        </authorList>
    </citation>
    <scope>NUCLEOTIDE SEQUENCE [LARGE SCALE GENOMIC DNA]</scope>
    <source>
        <strain evidence="5 6">DSM 44223</strain>
    </source>
</reference>
<evidence type="ECO:0000256" key="1">
    <source>
        <dbReference type="ARBA" id="ARBA00004370"/>
    </source>
</evidence>
<keyword evidence="2 4" id="KW-0472">Membrane</keyword>
<dbReference type="EMBL" id="MVIH01000023">
    <property type="protein sequence ID" value="ORB47846.1"/>
    <property type="molecule type" value="Genomic_DNA"/>
</dbReference>
<gene>
    <name evidence="5" type="ORF">BST42_26710</name>
</gene>
<comment type="caution">
    <text evidence="5">The sequence shown here is derived from an EMBL/GenBank/DDBJ whole genome shotgun (WGS) entry which is preliminary data.</text>
</comment>
<dbReference type="GO" id="GO:0016020">
    <property type="term" value="C:membrane"/>
    <property type="evidence" value="ECO:0007669"/>
    <property type="project" value="UniProtKB-SubCell"/>
</dbReference>
<dbReference type="PANTHER" id="PTHR37042">
    <property type="entry name" value="OUTER MEMBRANE PROTEIN RV1973"/>
    <property type="match status" value="1"/>
</dbReference>
<evidence type="ECO:0000313" key="6">
    <source>
        <dbReference type="Proteomes" id="UP000192534"/>
    </source>
</evidence>
<keyword evidence="6" id="KW-1185">Reference proteome</keyword>
<feature type="transmembrane region" description="Helical" evidence="4">
    <location>
        <begin position="128"/>
        <end position="150"/>
    </location>
</feature>
<proteinExistence type="predicted"/>
<feature type="compositionally biased region" description="Low complexity" evidence="3">
    <location>
        <begin position="40"/>
        <end position="51"/>
    </location>
</feature>
<dbReference type="AlphaFoldDB" id="A0A1X0IJP6"/>
<evidence type="ECO:0000256" key="3">
    <source>
        <dbReference type="SAM" id="MobiDB-lite"/>
    </source>
</evidence>
<name>A0A1X0IJP6_MYCRH</name>
<evidence type="ECO:0000256" key="2">
    <source>
        <dbReference type="ARBA" id="ARBA00023136"/>
    </source>
</evidence>
<organism evidence="5 6">
    <name type="scientific">Mycolicibacterium rhodesiae</name>
    <name type="common">Mycobacterium rhodesiae</name>
    <dbReference type="NCBI Taxonomy" id="36814"/>
    <lineage>
        <taxon>Bacteria</taxon>
        <taxon>Bacillati</taxon>
        <taxon>Actinomycetota</taxon>
        <taxon>Actinomycetes</taxon>
        <taxon>Mycobacteriales</taxon>
        <taxon>Mycobacteriaceae</taxon>
        <taxon>Mycolicibacterium</taxon>
    </lineage>
</organism>
<evidence type="ECO:0000256" key="4">
    <source>
        <dbReference type="SAM" id="Phobius"/>
    </source>
</evidence>